<proteinExistence type="predicted"/>
<dbReference type="SUPFAM" id="SSF56935">
    <property type="entry name" value="Porins"/>
    <property type="match status" value="1"/>
</dbReference>
<keyword evidence="2" id="KW-0675">Receptor</keyword>
<evidence type="ECO:0000259" key="1">
    <source>
        <dbReference type="Pfam" id="PF14905"/>
    </source>
</evidence>
<sequence length="711" mass="80911">MLGFSTAQAQINTPKNHILTLTEEAIMLNEAVITGQKIPHKLVPGGLSTDIINTPLGKLTDIYSILRGVPMIEIEGEKVTVTGKGSPVIYLNDRRMTDPNQLKLLKPYLIDRIEVVTNPGAEYNSSVQSVLKIYTRREPGSGLSGMLFARAEHQLESPGVSGNPYIDLNYRMDNWDFFTQLYTSRNTGITNTPTMILDGRTEDGNWLNKSALKYSWDGISFGVIVGVNYTDKDQSAGAKYSINGNNNTSYGQSDMRSQLDNNTPTRYLVKQIEKDKWNYTHRPSLYYLRKLGEWTAQIDADYYLNKNALSDIQIKEGHTEAYELRTLNSSNGSSKSSIGSRLKANGPLWGGQLTIGGEYSMTNNQYFTYNDQALKLPNLDSEYKESLTALFIDYGHNIGKNWNLSAGLRLEHLKSQYMNKGGKGDKQYRQYTNFFPTLSIGGRLWGFNTQLSFRSNINRPSYWQLQPRYAYVSRFQYSAGNPTLHNSISYNTQVMINKKWFTLILNDKYTVDDISQRTVRMPDLNNPGKYLPYTSLLDSFNAKPYHTINAIIVISPTIGWWRPTLTAMAAKMIGYDVWHFDQHIKDRKPIFRVMLKNNFTLPKDIILSLDLNCMTSGASQNYDFIEPTLRTYAQISKKWLKNKQLTTSFSVNNLFNSKQNLLMAKDRYTTLTNQQHVPTTFTFTVTYRFNTTNAKYKGSGALDSVVGRMEN</sequence>
<dbReference type="OrthoDB" id="905020at2"/>
<accession>A0A4Y8WSE6</accession>
<dbReference type="EMBL" id="SPNC01000022">
    <property type="protein sequence ID" value="TFH96375.1"/>
    <property type="molecule type" value="Genomic_DNA"/>
</dbReference>
<reference evidence="2 3" key="1">
    <citation type="submission" date="2019-03" db="EMBL/GenBank/DDBJ databases">
        <title>Porphyromonas levii Isolated from the Uterus of Dairy Cows.</title>
        <authorList>
            <person name="Francis A.M."/>
        </authorList>
    </citation>
    <scope>NUCLEOTIDE SEQUENCE [LARGE SCALE GENOMIC DNA]</scope>
    <source>
        <strain evidence="2 3">AF5678</strain>
    </source>
</reference>
<name>A0A4Y8WSE6_9PORP</name>
<comment type="caution">
    <text evidence="2">The sequence shown here is derived from an EMBL/GenBank/DDBJ whole genome shotgun (WGS) entry which is preliminary data.</text>
</comment>
<organism evidence="2 3">
    <name type="scientific">Porphyromonas levii</name>
    <dbReference type="NCBI Taxonomy" id="28114"/>
    <lineage>
        <taxon>Bacteria</taxon>
        <taxon>Pseudomonadati</taxon>
        <taxon>Bacteroidota</taxon>
        <taxon>Bacteroidia</taxon>
        <taxon>Bacteroidales</taxon>
        <taxon>Porphyromonadaceae</taxon>
        <taxon>Porphyromonas</taxon>
    </lineage>
</organism>
<dbReference type="Pfam" id="PF14905">
    <property type="entry name" value="OMP_b-brl_3"/>
    <property type="match status" value="1"/>
</dbReference>
<dbReference type="InterPro" id="IPR041700">
    <property type="entry name" value="OMP_b-brl_3"/>
</dbReference>
<protein>
    <submittedName>
        <fullName evidence="2">TonB-dependent receptor</fullName>
    </submittedName>
</protein>
<evidence type="ECO:0000313" key="3">
    <source>
        <dbReference type="Proteomes" id="UP000297225"/>
    </source>
</evidence>
<dbReference type="AlphaFoldDB" id="A0A4Y8WSE6"/>
<gene>
    <name evidence="2" type="ORF">E4P47_02510</name>
</gene>
<dbReference type="Proteomes" id="UP000297225">
    <property type="component" value="Unassembled WGS sequence"/>
</dbReference>
<dbReference type="STRING" id="1122973.GCA_000379925_01307"/>
<feature type="domain" description="Outer membrane protein beta-barrel" evidence="1">
    <location>
        <begin position="293"/>
        <end position="687"/>
    </location>
</feature>
<evidence type="ECO:0000313" key="2">
    <source>
        <dbReference type="EMBL" id="TFH96375.1"/>
    </source>
</evidence>
<dbReference type="RefSeq" id="WP_134849901.1">
    <property type="nucleotide sequence ID" value="NZ_CP197400.1"/>
</dbReference>
<keyword evidence="3" id="KW-1185">Reference proteome</keyword>